<protein>
    <submittedName>
        <fullName evidence="1">Uncharacterized protein</fullName>
    </submittedName>
</protein>
<organism evidence="1 2">
    <name type="scientific">Zalaria obscura</name>
    <dbReference type="NCBI Taxonomy" id="2024903"/>
    <lineage>
        <taxon>Eukaryota</taxon>
        <taxon>Fungi</taxon>
        <taxon>Dikarya</taxon>
        <taxon>Ascomycota</taxon>
        <taxon>Pezizomycotina</taxon>
        <taxon>Dothideomycetes</taxon>
        <taxon>Dothideomycetidae</taxon>
        <taxon>Dothideales</taxon>
        <taxon>Zalariaceae</taxon>
        <taxon>Zalaria</taxon>
    </lineage>
</organism>
<evidence type="ECO:0000313" key="2">
    <source>
        <dbReference type="Proteomes" id="UP001320706"/>
    </source>
</evidence>
<proteinExistence type="predicted"/>
<keyword evidence="2" id="KW-1185">Reference proteome</keyword>
<gene>
    <name evidence="1" type="ORF">M8818_001767</name>
</gene>
<dbReference type="Proteomes" id="UP001320706">
    <property type="component" value="Unassembled WGS sequence"/>
</dbReference>
<reference evidence="1" key="1">
    <citation type="submission" date="2024-02" db="EMBL/GenBank/DDBJ databases">
        <title>Metagenome Assembled Genome of Zalaria obscura JY119.</title>
        <authorList>
            <person name="Vighnesh L."/>
            <person name="Jagadeeshwari U."/>
            <person name="Venkata Ramana C."/>
            <person name="Sasikala C."/>
        </authorList>
    </citation>
    <scope>NUCLEOTIDE SEQUENCE</scope>
    <source>
        <strain evidence="1">JY119</strain>
    </source>
</reference>
<accession>A0ACC3SJX2</accession>
<name>A0ACC3SJX2_9PEZI</name>
<sequence length="479" mass="53209">MAASMQYELLYDPKPVYVYELQQPCTLGTRPRNATVRRSRLVNTADLRQWIESQQRASSSKFRLVHGFCSMSPPTSSTQPPADSQQQPGSHPQSRSRPVFGTCSISFERVQYNLLAHTLNLSPHFLGVTCQASNRILKKAVRNDTGGVDVIKYVYSFKVDPDMLDALTLFVTYRPSDGAISAVLLTKPDLPDLPDASDPPNPSDTFGFRSLAKEIDKASNLFGLPATLPTIMLELVSRFAANVVWDCDKHLGPMETRAYDMLHDKTDVMTLDFLRPITRNLIKVNNMLGKSERRLGALLQCAKCCVTHTEEVLRLASDGRKNDLQRQASVLFDRLEDLTNDCEQLLRQVHHNKAKIQVLHPVILTFMAQKEALINQKIATISAKDGSQMKAIAVLTMVFLPSTAMAVDNLCDALDTMADPSGRAAHWNRIQVVRGDSHPYDILRAVAVAGLDPSQRAEIEGQEAQADSSSTFGGFHSKW</sequence>
<dbReference type="EMBL" id="JAMKPW020000007">
    <property type="protein sequence ID" value="KAK8216804.1"/>
    <property type="molecule type" value="Genomic_DNA"/>
</dbReference>
<comment type="caution">
    <text evidence="1">The sequence shown here is derived from an EMBL/GenBank/DDBJ whole genome shotgun (WGS) entry which is preliminary data.</text>
</comment>
<evidence type="ECO:0000313" key="1">
    <source>
        <dbReference type="EMBL" id="KAK8216804.1"/>
    </source>
</evidence>